<evidence type="ECO:0000313" key="1">
    <source>
        <dbReference type="EMBL" id="KAF3590682.1"/>
    </source>
</evidence>
<dbReference type="Proteomes" id="UP000266723">
    <property type="component" value="Unassembled WGS sequence"/>
</dbReference>
<organism evidence="1 2">
    <name type="scientific">Brassica cretica</name>
    <name type="common">Mustard</name>
    <dbReference type="NCBI Taxonomy" id="69181"/>
    <lineage>
        <taxon>Eukaryota</taxon>
        <taxon>Viridiplantae</taxon>
        <taxon>Streptophyta</taxon>
        <taxon>Embryophyta</taxon>
        <taxon>Tracheophyta</taxon>
        <taxon>Spermatophyta</taxon>
        <taxon>Magnoliopsida</taxon>
        <taxon>eudicotyledons</taxon>
        <taxon>Gunneridae</taxon>
        <taxon>Pentapetalae</taxon>
        <taxon>rosids</taxon>
        <taxon>malvids</taxon>
        <taxon>Brassicales</taxon>
        <taxon>Brassicaceae</taxon>
        <taxon>Brassiceae</taxon>
        <taxon>Brassica</taxon>
    </lineage>
</organism>
<proteinExistence type="predicted"/>
<keyword evidence="2" id="KW-1185">Reference proteome</keyword>
<sequence>MRIPIETHSDSGSYQRVRVIYTTCRVNTPRAHIPNLRSSRSDEEEKEQPYWNEHSLRYCKYAAPMCDLMSPEGLPLTKQKTIKSPHTQRKHLLFKDTNAPVPELVVHNILLNLQIPLGT</sequence>
<accession>A0ABQ7E0R9</accession>
<evidence type="ECO:0000313" key="2">
    <source>
        <dbReference type="Proteomes" id="UP000266723"/>
    </source>
</evidence>
<gene>
    <name evidence="1" type="ORF">DY000_02024763</name>
</gene>
<dbReference type="EMBL" id="QGKV02000299">
    <property type="protein sequence ID" value="KAF3590682.1"/>
    <property type="molecule type" value="Genomic_DNA"/>
</dbReference>
<comment type="caution">
    <text evidence="1">The sequence shown here is derived from an EMBL/GenBank/DDBJ whole genome shotgun (WGS) entry which is preliminary data.</text>
</comment>
<reference evidence="1 2" key="1">
    <citation type="journal article" date="2020" name="BMC Genomics">
        <title>Intraspecific diversification of the crop wild relative Brassica cretica Lam. using demographic model selection.</title>
        <authorList>
            <person name="Kioukis A."/>
            <person name="Michalopoulou V.A."/>
            <person name="Briers L."/>
            <person name="Pirintsos S."/>
            <person name="Studholme D.J."/>
            <person name="Pavlidis P."/>
            <person name="Sarris P.F."/>
        </authorList>
    </citation>
    <scope>NUCLEOTIDE SEQUENCE [LARGE SCALE GENOMIC DNA]</scope>
    <source>
        <strain evidence="2">cv. PFS-1207/04</strain>
    </source>
</reference>
<name>A0ABQ7E0R9_BRACR</name>
<protein>
    <submittedName>
        <fullName evidence="1">Uncharacterized protein</fullName>
    </submittedName>
</protein>